<keyword evidence="1" id="KW-0472">Membrane</keyword>
<proteinExistence type="predicted"/>
<organism evidence="2 3">
    <name type="scientific">Cercophora samala</name>
    <dbReference type="NCBI Taxonomy" id="330535"/>
    <lineage>
        <taxon>Eukaryota</taxon>
        <taxon>Fungi</taxon>
        <taxon>Dikarya</taxon>
        <taxon>Ascomycota</taxon>
        <taxon>Pezizomycotina</taxon>
        <taxon>Sordariomycetes</taxon>
        <taxon>Sordariomycetidae</taxon>
        <taxon>Sordariales</taxon>
        <taxon>Lasiosphaeriaceae</taxon>
        <taxon>Cercophora</taxon>
    </lineage>
</organism>
<evidence type="ECO:0000256" key="1">
    <source>
        <dbReference type="SAM" id="Phobius"/>
    </source>
</evidence>
<sequence length="299" mass="32137">MIDTYGRMEQSNPSDQQCLIDPNPDVVGVGIRVSLYVLALSYHIFTYVFNSAELSGAIESSLGVTGLALFLTAVITTARQSLGLFHALCVFHLLGIVGLSAQPRGRYPGGVVRRVVFMAFYVVVMTGSLAYLIYVFATAPTFGDQAECNDTTVYVLFGVDIPATSPGLRWTLVAGLALLLLGFGIWLLFVTCIAVDALFGRKVPSDVFGAQQANPGDGGNRPPPYQLISYLAGTIYLAVMLELTIQRNALAPGLEEWSFGQILAMTMLIGPLIELASLLLGRIDGGGHDQQLVQLSRMP</sequence>
<dbReference type="AlphaFoldDB" id="A0AA40DBN5"/>
<protein>
    <submittedName>
        <fullName evidence="2">Uncharacterized protein</fullName>
    </submittedName>
</protein>
<comment type="caution">
    <text evidence="2">The sequence shown here is derived from an EMBL/GenBank/DDBJ whole genome shotgun (WGS) entry which is preliminary data.</text>
</comment>
<reference evidence="2" key="1">
    <citation type="submission" date="2023-06" db="EMBL/GenBank/DDBJ databases">
        <title>Genome-scale phylogeny and comparative genomics of the fungal order Sordariales.</title>
        <authorList>
            <consortium name="Lawrence Berkeley National Laboratory"/>
            <person name="Hensen N."/>
            <person name="Bonometti L."/>
            <person name="Westerberg I."/>
            <person name="Brannstrom I.O."/>
            <person name="Guillou S."/>
            <person name="Cros-Aarteil S."/>
            <person name="Calhoun S."/>
            <person name="Haridas S."/>
            <person name="Kuo A."/>
            <person name="Mondo S."/>
            <person name="Pangilinan J."/>
            <person name="Riley R."/>
            <person name="Labutti K."/>
            <person name="Andreopoulos B."/>
            <person name="Lipzen A."/>
            <person name="Chen C."/>
            <person name="Yanf M."/>
            <person name="Daum C."/>
            <person name="Ng V."/>
            <person name="Clum A."/>
            <person name="Steindorff A."/>
            <person name="Ohm R."/>
            <person name="Martin F."/>
            <person name="Silar P."/>
            <person name="Natvig D."/>
            <person name="Lalanne C."/>
            <person name="Gautier V."/>
            <person name="Ament-Velasquez S.L."/>
            <person name="Kruys A."/>
            <person name="Hutchinson M.I."/>
            <person name="Powell A.J."/>
            <person name="Barry K."/>
            <person name="Miller A.N."/>
            <person name="Grigoriev I.V."/>
            <person name="Debuchy R."/>
            <person name="Gladieux P."/>
            <person name="Thoren M.H."/>
            <person name="Johannesson H."/>
        </authorList>
    </citation>
    <scope>NUCLEOTIDE SEQUENCE</scope>
    <source>
        <strain evidence="2">CBS 307.81</strain>
    </source>
</reference>
<name>A0AA40DBN5_9PEZI</name>
<dbReference type="EMBL" id="JAULSY010000047">
    <property type="protein sequence ID" value="KAK0669107.1"/>
    <property type="molecule type" value="Genomic_DNA"/>
</dbReference>
<feature type="transmembrane region" description="Helical" evidence="1">
    <location>
        <begin position="84"/>
        <end position="103"/>
    </location>
</feature>
<keyword evidence="1" id="KW-1133">Transmembrane helix</keyword>
<feature type="transmembrane region" description="Helical" evidence="1">
    <location>
        <begin position="115"/>
        <end position="137"/>
    </location>
</feature>
<feature type="transmembrane region" description="Helical" evidence="1">
    <location>
        <begin position="172"/>
        <end position="195"/>
    </location>
</feature>
<evidence type="ECO:0000313" key="2">
    <source>
        <dbReference type="EMBL" id="KAK0669107.1"/>
    </source>
</evidence>
<feature type="transmembrane region" description="Helical" evidence="1">
    <location>
        <begin position="29"/>
        <end position="49"/>
    </location>
</feature>
<dbReference type="Proteomes" id="UP001174997">
    <property type="component" value="Unassembled WGS sequence"/>
</dbReference>
<evidence type="ECO:0000313" key="3">
    <source>
        <dbReference type="Proteomes" id="UP001174997"/>
    </source>
</evidence>
<keyword evidence="3" id="KW-1185">Reference proteome</keyword>
<keyword evidence="1" id="KW-0812">Transmembrane</keyword>
<feature type="transmembrane region" description="Helical" evidence="1">
    <location>
        <begin position="257"/>
        <end position="280"/>
    </location>
</feature>
<feature type="transmembrane region" description="Helical" evidence="1">
    <location>
        <begin position="61"/>
        <end position="78"/>
    </location>
</feature>
<accession>A0AA40DBN5</accession>
<gene>
    <name evidence="2" type="ORF">QBC41DRAFT_320591</name>
</gene>
<feature type="transmembrane region" description="Helical" evidence="1">
    <location>
        <begin position="227"/>
        <end position="245"/>
    </location>
</feature>